<reference evidence="2 3" key="1">
    <citation type="journal article" date="2003" name="Int. J. Syst. Evol. Microbiol.">
        <title>Halobacillus salinus sp. nov., isolated from a salt lake on the coast of the East Sea in Korea.</title>
        <authorList>
            <person name="Yoon J.H."/>
            <person name="Kang K.H."/>
            <person name="Park Y.H."/>
        </authorList>
    </citation>
    <scope>NUCLEOTIDE SEQUENCE [LARGE SCALE GENOMIC DNA]</scope>
    <source>
        <strain evidence="2 3">HSL-3</strain>
    </source>
</reference>
<dbReference type="CDD" id="cd05263">
    <property type="entry name" value="MupV_like_SDR_e"/>
    <property type="match status" value="1"/>
</dbReference>
<evidence type="ECO:0000313" key="3">
    <source>
        <dbReference type="Proteomes" id="UP000297982"/>
    </source>
</evidence>
<sequence length="349" mass="39521">MKILLTGSTGFVGKQLTLRLLEEGHQVFALVRNEKKAEMLKGAVAANDQNRLNILHGNITQEHGGLSAKTIESLKGSIDCVYHIAAYLSFDDEEKEQLYEINVGGTKNLLELAKELQVKKFFHVSTAYTLGNQEEAVEQLHSLERSFLNYYEKTKCQAEHLVFDYADHFQVNIFRPSIIIGDSKTGEAESTFALYGIIRSFQLMKRKMERKGNAPAQKVKFVCYQGAAQNLIPVDHVVKGLVAGLRHADHKTIYHLTNDHPPSNAEVFELLKDELDFHNVELVSPDRQNELSDQEKLFNEPLSVFHAYLKKTIHFDNKNAEQLFKQAGVEPVDVTEDVLRTIISGKNRI</sequence>
<dbReference type="Gene3D" id="3.40.50.720">
    <property type="entry name" value="NAD(P)-binding Rossmann-like Domain"/>
    <property type="match status" value="1"/>
</dbReference>
<dbReference type="InterPro" id="IPR013120">
    <property type="entry name" value="FAR_NAD-bd"/>
</dbReference>
<dbReference type="AlphaFoldDB" id="A0A4Z0GWE0"/>
<organism evidence="2 3">
    <name type="scientific">Halobacillus salinus</name>
    <dbReference type="NCBI Taxonomy" id="192814"/>
    <lineage>
        <taxon>Bacteria</taxon>
        <taxon>Bacillati</taxon>
        <taxon>Bacillota</taxon>
        <taxon>Bacilli</taxon>
        <taxon>Bacillales</taxon>
        <taxon>Bacillaceae</taxon>
        <taxon>Halobacillus</taxon>
    </lineage>
</organism>
<dbReference type="Pfam" id="PF07993">
    <property type="entry name" value="NAD_binding_4"/>
    <property type="match status" value="1"/>
</dbReference>
<dbReference type="Proteomes" id="UP000297982">
    <property type="component" value="Unassembled WGS sequence"/>
</dbReference>
<feature type="domain" description="Thioester reductase (TE)" evidence="1">
    <location>
        <begin position="5"/>
        <end position="239"/>
    </location>
</feature>
<accession>A0A4Z0GWE0</accession>
<protein>
    <submittedName>
        <fullName evidence="2">SDR family NAD(P)-dependent oxidoreductase</fullName>
    </submittedName>
</protein>
<evidence type="ECO:0000313" key="2">
    <source>
        <dbReference type="EMBL" id="TGB01961.1"/>
    </source>
</evidence>
<name>A0A4Z0GWE0_9BACI</name>
<proteinExistence type="predicted"/>
<dbReference type="PANTHER" id="PTHR43000">
    <property type="entry name" value="DTDP-D-GLUCOSE 4,6-DEHYDRATASE-RELATED"/>
    <property type="match status" value="1"/>
</dbReference>
<dbReference type="SUPFAM" id="SSF51735">
    <property type="entry name" value="NAD(P)-binding Rossmann-fold domains"/>
    <property type="match status" value="1"/>
</dbReference>
<dbReference type="STRING" id="192814.GCA_900166575_03803"/>
<comment type="caution">
    <text evidence="2">The sequence shown here is derived from an EMBL/GenBank/DDBJ whole genome shotgun (WGS) entry which is preliminary data.</text>
</comment>
<dbReference type="EMBL" id="SRJC01000004">
    <property type="protein sequence ID" value="TGB01961.1"/>
    <property type="molecule type" value="Genomic_DNA"/>
</dbReference>
<evidence type="ECO:0000259" key="1">
    <source>
        <dbReference type="Pfam" id="PF07993"/>
    </source>
</evidence>
<dbReference type="RefSeq" id="WP_135328241.1">
    <property type="nucleotide sequence ID" value="NZ_SRJC01000004.1"/>
</dbReference>
<keyword evidence="3" id="KW-1185">Reference proteome</keyword>
<gene>
    <name evidence="2" type="ORF">E4663_15120</name>
</gene>
<dbReference type="InterPro" id="IPR036291">
    <property type="entry name" value="NAD(P)-bd_dom_sf"/>
</dbReference>